<evidence type="ECO:0000259" key="2">
    <source>
        <dbReference type="Pfam" id="PF13511"/>
    </source>
</evidence>
<keyword evidence="4" id="KW-1185">Reference proteome</keyword>
<feature type="chain" id="PRO_5046251734" evidence="1">
    <location>
        <begin position="21"/>
        <end position="190"/>
    </location>
</feature>
<name>A0ABY9EAS4_9GAMM</name>
<accession>A0ABY9EAS4</accession>
<feature type="domain" description="DUF4124" evidence="2">
    <location>
        <begin position="29"/>
        <end position="62"/>
    </location>
</feature>
<organism evidence="3 4">
    <name type="scientific">Microbulbifer spongiae</name>
    <dbReference type="NCBI Taxonomy" id="2944933"/>
    <lineage>
        <taxon>Bacteria</taxon>
        <taxon>Pseudomonadati</taxon>
        <taxon>Pseudomonadota</taxon>
        <taxon>Gammaproteobacteria</taxon>
        <taxon>Cellvibrionales</taxon>
        <taxon>Microbulbiferaceae</taxon>
        <taxon>Microbulbifer</taxon>
    </lineage>
</organism>
<evidence type="ECO:0000313" key="4">
    <source>
        <dbReference type="Proteomes" id="UP001321520"/>
    </source>
</evidence>
<dbReference type="InterPro" id="IPR025392">
    <property type="entry name" value="DUF4124"/>
</dbReference>
<reference evidence="3 4" key="1">
    <citation type="submission" date="2022-05" db="EMBL/GenBank/DDBJ databases">
        <title>Microbulbifer sp. nov., isolated from sponge.</title>
        <authorList>
            <person name="Gao L."/>
        </authorList>
    </citation>
    <scope>NUCLEOTIDE SEQUENCE [LARGE SCALE GENOMIC DNA]</scope>
    <source>
        <strain evidence="3 4">MI-G</strain>
    </source>
</reference>
<protein>
    <submittedName>
        <fullName evidence="3">DUF4124 domain-containing protein</fullName>
    </submittedName>
</protein>
<dbReference type="Proteomes" id="UP001321520">
    <property type="component" value="Chromosome"/>
</dbReference>
<dbReference type="EMBL" id="CP098023">
    <property type="protein sequence ID" value="WKD49451.1"/>
    <property type="molecule type" value="Genomic_DNA"/>
</dbReference>
<proteinExistence type="predicted"/>
<dbReference type="RefSeq" id="WP_301415271.1">
    <property type="nucleotide sequence ID" value="NZ_CP098023.1"/>
</dbReference>
<evidence type="ECO:0000313" key="3">
    <source>
        <dbReference type="EMBL" id="WKD49451.1"/>
    </source>
</evidence>
<feature type="signal peptide" evidence="1">
    <location>
        <begin position="1"/>
        <end position="20"/>
    </location>
</feature>
<gene>
    <name evidence="3" type="ORF">M8T91_16385</name>
</gene>
<sequence>MGIPRLLQILLLAVPLMVSAGPDGSKESGAIYKIVGPDGQVTFSDTPPVDRQAEKVELAPINIQPITLPRPLPMRKLSPKADSGAGAGLGPVSIRIVSPQDGATIPPGQRLVALQVDVQPVYPEGARFFAVIDGQPWRGSSNGSALDLSMLERGSHSVQVVLTDANGRVLAQSPAITLYVQRPSVNLPAR</sequence>
<evidence type="ECO:0000256" key="1">
    <source>
        <dbReference type="SAM" id="SignalP"/>
    </source>
</evidence>
<keyword evidence="1" id="KW-0732">Signal</keyword>
<dbReference type="Pfam" id="PF13511">
    <property type="entry name" value="DUF4124"/>
    <property type="match status" value="1"/>
</dbReference>